<name>A0AC59EXQ4_9VIRU</name>
<accession>A0AC59EXQ4</accession>
<proteinExistence type="predicted"/>
<dbReference type="Proteomes" id="UP000204225">
    <property type="component" value="Segment"/>
</dbReference>
<evidence type="ECO:0000313" key="1">
    <source>
        <dbReference type="EMBL" id="AGM15737.1"/>
    </source>
</evidence>
<gene>
    <name evidence="1" type="ORF">PGCG_00433</name>
</gene>
<organism evidence="1 2">
    <name type="scientific">Phaeocystis globosa virus PgV-16T</name>
    <dbReference type="NCBI Taxonomy" id="3071227"/>
    <lineage>
        <taxon>Viruses</taxon>
        <taxon>Varidnaviria</taxon>
        <taxon>Bamfordvirae</taxon>
        <taxon>Nucleocytoviricota</taxon>
        <taxon>Megaviricetes</taxon>
        <taxon>Imitervirales</taxon>
        <taxon>Mesomimiviridae</taxon>
        <taxon>Tethysvirus</taxon>
        <taxon>Tethysvirus hollandense</taxon>
    </lineage>
</organism>
<sequence>MNKVAKVATKYVCESCNYSTFKKSDFEKHLQTQKHKNRNLEIAGNEKVAKVAEIISCKNCERIFKSNSGLWKHNQICQKTVKHTESGVSAEFLTEFMLKQQQANAEMMKNAVVSAMKDIAPHMGNNNTTNSNNTNQFNINVFLNEDCKQAINMSDFIKSIEVSLEQLDLTKTKGLEKGITQVIMDNMNKLSVYERPLHCTDTKRETLYIKDNDKWEKDNDKTKIKEIIKKTQNKNYTALTNWTKENPKFMNDDAKQMYYAKAMSQVGKSIDGVDEKIIKQVCKQTYVKDDLNMIE</sequence>
<evidence type="ECO:0000313" key="2">
    <source>
        <dbReference type="Proteomes" id="UP000204225"/>
    </source>
</evidence>
<reference evidence="1 2" key="1">
    <citation type="journal article" date="2013" name="Proc. Natl. Acad. Sci. U.S.A.">
        <title>Genome of Phaeocystis globosa virus PgV-16T highlights the common ancestry of the largest known DNA viruses infecting eukaryotes.</title>
        <authorList>
            <person name="Santini S."/>
            <person name="Jeudy S."/>
            <person name="Bartoli J."/>
            <person name="Poirot O."/>
            <person name="Lescot M."/>
            <person name="Abergel C."/>
            <person name="Barbe V."/>
            <person name="Wommack K.E."/>
            <person name="Noordeloos A.A."/>
            <person name="Brussaard C.P."/>
            <person name="Claverie J.M."/>
        </authorList>
    </citation>
    <scope>NUCLEOTIDE SEQUENCE [LARGE SCALE GENOMIC DNA]</scope>
    <source>
        <strain evidence="1 2">16T</strain>
    </source>
</reference>
<keyword evidence="2" id="KW-1185">Reference proteome</keyword>
<protein>
    <submittedName>
        <fullName evidence="1">Uncharacterized protein</fullName>
    </submittedName>
</protein>
<dbReference type="EMBL" id="KC662249">
    <property type="protein sequence ID" value="AGM15737.1"/>
    <property type="molecule type" value="Genomic_DNA"/>
</dbReference>